<dbReference type="OrthoDB" id="2006925at2759"/>
<reference evidence="2" key="2">
    <citation type="journal article" date="2017" name="J. Anim. Genet.">
        <title>Multiple reference genome sequences of hot pepper reveal the massive evolution of plant disease resistance genes by retroduplication.</title>
        <authorList>
            <person name="Kim S."/>
            <person name="Park J."/>
            <person name="Yeom S.-I."/>
            <person name="Kim Y.-M."/>
            <person name="Seo E."/>
            <person name="Kim K.-T."/>
            <person name="Kim M.-S."/>
            <person name="Lee J.M."/>
            <person name="Cheong K."/>
            <person name="Shin H.-S."/>
            <person name="Kim S.-B."/>
            <person name="Han K."/>
            <person name="Lee J."/>
            <person name="Park M."/>
            <person name="Lee H.-A."/>
            <person name="Lee H.-Y."/>
            <person name="Lee Y."/>
            <person name="Oh S."/>
            <person name="Lee J.H."/>
            <person name="Choi E."/>
            <person name="Choi E."/>
            <person name="Lee S.E."/>
            <person name="Jeon J."/>
            <person name="Kim H."/>
            <person name="Choi G."/>
            <person name="Song H."/>
            <person name="Lee J."/>
            <person name="Lee S.-C."/>
            <person name="Kwon J.-K."/>
            <person name="Lee H.-Y."/>
            <person name="Koo N."/>
            <person name="Hong Y."/>
            <person name="Kim R.W."/>
            <person name="Kang W.-H."/>
            <person name="Huh J.H."/>
            <person name="Kang B.-C."/>
            <person name="Yang T.-J."/>
            <person name="Lee Y.-H."/>
            <person name="Bennetzen J.L."/>
            <person name="Choi D."/>
        </authorList>
    </citation>
    <scope>NUCLEOTIDE SEQUENCE [LARGE SCALE GENOMIC DNA]</scope>
    <source>
        <strain evidence="2">cv. PBC81</strain>
    </source>
</reference>
<gene>
    <name evidence="1" type="ORF">CQW23_12634</name>
</gene>
<dbReference type="AlphaFoldDB" id="A0A2G2WT35"/>
<sequence length="114" mass="12284">MPPKEEKLPVDVVKLDCNDGNGVSVAGMTKPDMAHDDLTNDCVQNLGSTSPGSDVILDQKLTDNKESSSPENLGNYLDVGLVQDNSVSYTSPELHQQQDASNLSSFMVNLVLFD</sequence>
<keyword evidence="2" id="KW-1185">Reference proteome</keyword>
<dbReference type="EMBL" id="MLFT02000005">
    <property type="protein sequence ID" value="PHT48426.1"/>
    <property type="molecule type" value="Genomic_DNA"/>
</dbReference>
<dbReference type="STRING" id="33114.A0A2G2WT35"/>
<comment type="caution">
    <text evidence="1">The sequence shown here is derived from an EMBL/GenBank/DDBJ whole genome shotgun (WGS) entry which is preliminary data.</text>
</comment>
<name>A0A2G2WT35_CAPBA</name>
<proteinExistence type="predicted"/>
<protein>
    <submittedName>
        <fullName evidence="1">Uncharacterized protein</fullName>
    </submittedName>
</protein>
<organism evidence="1 2">
    <name type="scientific">Capsicum baccatum</name>
    <name type="common">Peruvian pepper</name>
    <dbReference type="NCBI Taxonomy" id="33114"/>
    <lineage>
        <taxon>Eukaryota</taxon>
        <taxon>Viridiplantae</taxon>
        <taxon>Streptophyta</taxon>
        <taxon>Embryophyta</taxon>
        <taxon>Tracheophyta</taxon>
        <taxon>Spermatophyta</taxon>
        <taxon>Magnoliopsida</taxon>
        <taxon>eudicotyledons</taxon>
        <taxon>Gunneridae</taxon>
        <taxon>Pentapetalae</taxon>
        <taxon>asterids</taxon>
        <taxon>lamiids</taxon>
        <taxon>Solanales</taxon>
        <taxon>Solanaceae</taxon>
        <taxon>Solanoideae</taxon>
        <taxon>Capsiceae</taxon>
        <taxon>Capsicum</taxon>
    </lineage>
</organism>
<evidence type="ECO:0000313" key="1">
    <source>
        <dbReference type="EMBL" id="PHT48426.1"/>
    </source>
</evidence>
<dbReference type="PANTHER" id="PTHR47070">
    <property type="entry name" value="HYDROXYPROLINE-RICH GLYCOPROTEIN-LIKE"/>
    <property type="match status" value="1"/>
</dbReference>
<accession>A0A2G2WT35</accession>
<evidence type="ECO:0000313" key="2">
    <source>
        <dbReference type="Proteomes" id="UP000224567"/>
    </source>
</evidence>
<dbReference type="PANTHER" id="PTHR47070:SF2">
    <property type="entry name" value="OS06G0206100 PROTEIN"/>
    <property type="match status" value="1"/>
</dbReference>
<dbReference type="Proteomes" id="UP000224567">
    <property type="component" value="Unassembled WGS sequence"/>
</dbReference>
<reference evidence="1 2" key="1">
    <citation type="journal article" date="2017" name="Genome Biol.">
        <title>New reference genome sequences of hot pepper reveal the massive evolution of plant disease-resistance genes by retroduplication.</title>
        <authorList>
            <person name="Kim S."/>
            <person name="Park J."/>
            <person name="Yeom S.I."/>
            <person name="Kim Y.M."/>
            <person name="Seo E."/>
            <person name="Kim K.T."/>
            <person name="Kim M.S."/>
            <person name="Lee J.M."/>
            <person name="Cheong K."/>
            <person name="Shin H.S."/>
            <person name="Kim S.B."/>
            <person name="Han K."/>
            <person name="Lee J."/>
            <person name="Park M."/>
            <person name="Lee H.A."/>
            <person name="Lee H.Y."/>
            <person name="Lee Y."/>
            <person name="Oh S."/>
            <person name="Lee J.H."/>
            <person name="Choi E."/>
            <person name="Choi E."/>
            <person name="Lee S.E."/>
            <person name="Jeon J."/>
            <person name="Kim H."/>
            <person name="Choi G."/>
            <person name="Song H."/>
            <person name="Lee J."/>
            <person name="Lee S.C."/>
            <person name="Kwon J.K."/>
            <person name="Lee H.Y."/>
            <person name="Koo N."/>
            <person name="Hong Y."/>
            <person name="Kim R.W."/>
            <person name="Kang W.H."/>
            <person name="Huh J.H."/>
            <person name="Kang B.C."/>
            <person name="Yang T.J."/>
            <person name="Lee Y.H."/>
            <person name="Bennetzen J.L."/>
            <person name="Choi D."/>
        </authorList>
    </citation>
    <scope>NUCLEOTIDE SEQUENCE [LARGE SCALE GENOMIC DNA]</scope>
    <source>
        <strain evidence="2">cv. PBC81</strain>
    </source>
</reference>